<evidence type="ECO:0000313" key="5">
    <source>
        <dbReference type="EMBL" id="CAF4945967.1"/>
    </source>
</evidence>
<organism evidence="5 6">
    <name type="scientific">Rotaria magnacalcarata</name>
    <dbReference type="NCBI Taxonomy" id="392030"/>
    <lineage>
        <taxon>Eukaryota</taxon>
        <taxon>Metazoa</taxon>
        <taxon>Spiralia</taxon>
        <taxon>Gnathifera</taxon>
        <taxon>Rotifera</taxon>
        <taxon>Eurotatoria</taxon>
        <taxon>Bdelloidea</taxon>
        <taxon>Philodinida</taxon>
        <taxon>Philodinidae</taxon>
        <taxon>Rotaria</taxon>
    </lineage>
</organism>
<evidence type="ECO:0000313" key="3">
    <source>
        <dbReference type="EMBL" id="CAF4540298.1"/>
    </source>
</evidence>
<feature type="region of interest" description="Disordered" evidence="1">
    <location>
        <begin position="1"/>
        <end position="34"/>
    </location>
</feature>
<feature type="compositionally biased region" description="Polar residues" evidence="1">
    <location>
        <begin position="1"/>
        <end position="11"/>
    </location>
</feature>
<evidence type="ECO:0000256" key="1">
    <source>
        <dbReference type="SAM" id="MobiDB-lite"/>
    </source>
</evidence>
<gene>
    <name evidence="2" type="ORF">BYL167_LOCUS37662</name>
    <name evidence="4" type="ORF">BYL167_LOCUS39814</name>
    <name evidence="3" type="ORF">GIL414_LOCUS36390</name>
    <name evidence="5" type="ORF">SMN809_LOCUS53875</name>
</gene>
<dbReference type="AlphaFoldDB" id="A0A8S3CRV1"/>
<dbReference type="Proteomes" id="UP000681720">
    <property type="component" value="Unassembled WGS sequence"/>
</dbReference>
<evidence type="ECO:0000313" key="2">
    <source>
        <dbReference type="EMBL" id="CAF4540277.1"/>
    </source>
</evidence>
<dbReference type="Proteomes" id="UP000676336">
    <property type="component" value="Unassembled WGS sequence"/>
</dbReference>
<evidence type="ECO:0000313" key="6">
    <source>
        <dbReference type="Proteomes" id="UP000676336"/>
    </source>
</evidence>
<comment type="caution">
    <text evidence="5">The sequence shown here is derived from an EMBL/GenBank/DDBJ whole genome shotgun (WGS) entry which is preliminary data.</text>
</comment>
<feature type="compositionally biased region" description="Polar residues" evidence="1">
    <location>
        <begin position="21"/>
        <end position="34"/>
    </location>
</feature>
<dbReference type="EMBL" id="CAJOBH010096787">
    <property type="protein sequence ID" value="CAF4593506.1"/>
    <property type="molecule type" value="Genomic_DNA"/>
</dbReference>
<dbReference type="EMBL" id="CAJOBJ010090447">
    <property type="protein sequence ID" value="CAF4540298.1"/>
    <property type="molecule type" value="Genomic_DNA"/>
</dbReference>
<dbReference type="Proteomes" id="UP000681967">
    <property type="component" value="Unassembled WGS sequence"/>
</dbReference>
<accession>A0A8S3CRV1</accession>
<protein>
    <submittedName>
        <fullName evidence="5">Uncharacterized protein</fullName>
    </submittedName>
</protein>
<dbReference type="EMBL" id="CAJOBI010186460">
    <property type="protein sequence ID" value="CAF4945967.1"/>
    <property type="molecule type" value="Genomic_DNA"/>
</dbReference>
<name>A0A8S3CRV1_9BILA</name>
<reference evidence="5" key="1">
    <citation type="submission" date="2021-02" db="EMBL/GenBank/DDBJ databases">
        <authorList>
            <person name="Nowell W R."/>
        </authorList>
    </citation>
    <scope>NUCLEOTIDE SEQUENCE</scope>
</reference>
<dbReference type="EMBL" id="CAJOBH010085932">
    <property type="protein sequence ID" value="CAF4540277.1"/>
    <property type="molecule type" value="Genomic_DNA"/>
</dbReference>
<evidence type="ECO:0000313" key="4">
    <source>
        <dbReference type="EMBL" id="CAF4593506.1"/>
    </source>
</evidence>
<feature type="non-terminal residue" evidence="5">
    <location>
        <position position="34"/>
    </location>
</feature>
<sequence>MMLSSLPNITLLSGFPVEPSTLPQVSESINASRC</sequence>
<proteinExistence type="predicted"/>